<dbReference type="EMBL" id="CAXLJM020000024">
    <property type="protein sequence ID" value="CAL8090887.1"/>
    <property type="molecule type" value="Genomic_DNA"/>
</dbReference>
<dbReference type="PANTHER" id="PTHR14738:SF29">
    <property type="entry name" value="ZINC FINGER CCCH DOMAIN-CONTAINING PROTEIN 14"/>
    <property type="match status" value="1"/>
</dbReference>
<feature type="domain" description="C3H1-type" evidence="11">
    <location>
        <begin position="743"/>
        <end position="768"/>
    </location>
</feature>
<dbReference type="InterPro" id="IPR055046">
    <property type="entry name" value="Nab2-like_Znf-CCCH"/>
</dbReference>
<dbReference type="InterPro" id="IPR040366">
    <property type="entry name" value="Nab2/ZC3H14"/>
</dbReference>
<evidence type="ECO:0000313" key="13">
    <source>
        <dbReference type="Proteomes" id="UP001642540"/>
    </source>
</evidence>
<feature type="compositionally biased region" description="Basic and acidic residues" evidence="10">
    <location>
        <begin position="622"/>
        <end position="631"/>
    </location>
</feature>
<feature type="compositionally biased region" description="Acidic residues" evidence="10">
    <location>
        <begin position="647"/>
        <end position="658"/>
    </location>
</feature>
<dbReference type="Gene3D" id="4.10.1000.40">
    <property type="match status" value="1"/>
</dbReference>
<feature type="zinc finger region" description="C3H1-type" evidence="9">
    <location>
        <begin position="743"/>
        <end position="768"/>
    </location>
</feature>
<dbReference type="Proteomes" id="UP001642540">
    <property type="component" value="Unassembled WGS sequence"/>
</dbReference>
<dbReference type="Pfam" id="PF14608">
    <property type="entry name" value="zf-CCCH_2"/>
    <property type="match status" value="3"/>
</dbReference>
<feature type="compositionally biased region" description="Polar residues" evidence="10">
    <location>
        <begin position="664"/>
        <end position="675"/>
    </location>
</feature>
<evidence type="ECO:0000256" key="7">
    <source>
        <dbReference type="ARBA" id="ARBA00022833"/>
    </source>
</evidence>
<comment type="subcellular location">
    <subcellularLocation>
        <location evidence="1">Nucleus</location>
    </subcellularLocation>
</comment>
<keyword evidence="5" id="KW-0677">Repeat</keyword>
<name>A0ABP1Q6A0_9HEXA</name>
<proteinExistence type="inferred from homology"/>
<dbReference type="Pfam" id="PF22683">
    <property type="entry name" value="Nab2-like_zf-CCCH"/>
    <property type="match status" value="1"/>
</dbReference>
<feature type="compositionally biased region" description="Basic and acidic residues" evidence="10">
    <location>
        <begin position="152"/>
        <end position="161"/>
    </location>
</feature>
<evidence type="ECO:0000256" key="4">
    <source>
        <dbReference type="ARBA" id="ARBA00022723"/>
    </source>
</evidence>
<organism evidence="12 13">
    <name type="scientific">Orchesella dallaii</name>
    <dbReference type="NCBI Taxonomy" id="48710"/>
    <lineage>
        <taxon>Eukaryota</taxon>
        <taxon>Metazoa</taxon>
        <taxon>Ecdysozoa</taxon>
        <taxon>Arthropoda</taxon>
        <taxon>Hexapoda</taxon>
        <taxon>Collembola</taxon>
        <taxon>Entomobryomorpha</taxon>
        <taxon>Entomobryoidea</taxon>
        <taxon>Orchesellidae</taxon>
        <taxon>Orchesellinae</taxon>
        <taxon>Orchesella</taxon>
    </lineage>
</organism>
<evidence type="ECO:0000256" key="6">
    <source>
        <dbReference type="ARBA" id="ARBA00022771"/>
    </source>
</evidence>
<feature type="zinc finger region" description="C3H1-type" evidence="9">
    <location>
        <begin position="786"/>
        <end position="810"/>
    </location>
</feature>
<reference evidence="12 13" key="1">
    <citation type="submission" date="2024-08" db="EMBL/GenBank/DDBJ databases">
        <authorList>
            <person name="Cucini C."/>
            <person name="Frati F."/>
        </authorList>
    </citation>
    <scope>NUCLEOTIDE SEQUENCE [LARGE SCALE GENOMIC DNA]</scope>
</reference>
<comment type="similarity">
    <text evidence="2">Belongs to the ZC3H14 family.</text>
</comment>
<feature type="compositionally biased region" description="Polar residues" evidence="10">
    <location>
        <begin position="692"/>
        <end position="701"/>
    </location>
</feature>
<feature type="compositionally biased region" description="Basic residues" evidence="10">
    <location>
        <begin position="297"/>
        <end position="328"/>
    </location>
</feature>
<evidence type="ECO:0000256" key="3">
    <source>
        <dbReference type="ARBA" id="ARBA00015071"/>
    </source>
</evidence>
<feature type="compositionally biased region" description="Basic residues" evidence="10">
    <location>
        <begin position="219"/>
        <end position="232"/>
    </location>
</feature>
<evidence type="ECO:0000259" key="11">
    <source>
        <dbReference type="PROSITE" id="PS50103"/>
    </source>
</evidence>
<keyword evidence="7 9" id="KW-0862">Zinc</keyword>
<dbReference type="Gene3D" id="1.20.1390.10">
    <property type="entry name" value="PWI domain"/>
    <property type="match status" value="1"/>
</dbReference>
<comment type="caution">
    <text evidence="12">The sequence shown here is derived from an EMBL/GenBank/DDBJ whole genome shotgun (WGS) entry which is preliminary data.</text>
</comment>
<feature type="compositionally biased region" description="Low complexity" evidence="10">
    <location>
        <begin position="329"/>
        <end position="344"/>
    </location>
</feature>
<evidence type="ECO:0000256" key="5">
    <source>
        <dbReference type="ARBA" id="ARBA00022737"/>
    </source>
</evidence>
<keyword evidence="6 9" id="KW-0863">Zinc-finger</keyword>
<evidence type="ECO:0000256" key="10">
    <source>
        <dbReference type="SAM" id="MobiDB-lite"/>
    </source>
</evidence>
<feature type="compositionally biased region" description="Basic residues" evidence="10">
    <location>
        <begin position="239"/>
        <end position="250"/>
    </location>
</feature>
<evidence type="ECO:0000256" key="8">
    <source>
        <dbReference type="ARBA" id="ARBA00023242"/>
    </source>
</evidence>
<gene>
    <name evidence="12" type="ORF">ODALV1_LOCUS7773</name>
</gene>
<accession>A0ABP1Q6A0</accession>
<feature type="compositionally biased region" description="Low complexity" evidence="10">
    <location>
        <begin position="191"/>
        <end position="218"/>
    </location>
</feature>
<feature type="compositionally biased region" description="Basic and acidic residues" evidence="10">
    <location>
        <begin position="702"/>
        <end position="715"/>
    </location>
</feature>
<dbReference type="InterPro" id="IPR000571">
    <property type="entry name" value="Znf_CCCH"/>
</dbReference>
<dbReference type="PROSITE" id="PS50103">
    <property type="entry name" value="ZF_C3H1"/>
    <property type="match status" value="2"/>
</dbReference>
<evidence type="ECO:0000256" key="2">
    <source>
        <dbReference type="ARBA" id="ARBA00008423"/>
    </source>
</evidence>
<feature type="region of interest" description="Disordered" evidence="10">
    <location>
        <begin position="555"/>
        <end position="724"/>
    </location>
</feature>
<keyword evidence="13" id="KW-1185">Reference proteome</keyword>
<dbReference type="Gene3D" id="4.10.1000.30">
    <property type="match status" value="1"/>
</dbReference>
<keyword evidence="4 9" id="KW-0479">Metal-binding</keyword>
<keyword evidence="8" id="KW-0539">Nucleus</keyword>
<feature type="compositionally biased region" description="Acidic residues" evidence="10">
    <location>
        <begin position="597"/>
        <end position="606"/>
    </location>
</feature>
<dbReference type="PANTHER" id="PTHR14738">
    <property type="entry name" value="ZINC FINGER CCCH DOMAIN-CONTAINING PROTEIN 14"/>
    <property type="match status" value="1"/>
</dbReference>
<sequence length="853" mass="95438">MELEVSQKVRAAIKAKLVELGVHVDEELPDYIMVLVANRRSPIQMESDLNLFLGDQTHRFVGWLTHVLKKLEEVTAGSTTTAVRKRKSSGGEGVKSSGDEGGKKKKHEQAKIAKNKLADSDSEVAMKDPPPPEDQDLNAMRSNLLKNKPKRKDSQETDKSDTSPLKHSPLRKAATPVKARKQISPPRSRKSISPPARSRKSPSPSHSRKSSSPSSHKSTSPRKKSISPRSRKSISPPPRSRKPSSTHSRKSQTPPPRSRKSISPPLRSRKSISPPPRSRKSISPPPRSRKSISPPLRSRKTSSTHSRKSATPPPHRKSISPPTRHRKSPSPVRTRSPVRSQRSPSPRRKAPSPVRMRRSPTRRKSPGHRARSRSRSPIQLMRHNPHPRASVFQRLLQGRSRAHAPPPSSRRSRSPPVLRSPPLRSRASPPRRMLSSVIVRKNIESIIKQNDSAPKLASAVVKIETHKSRSVVDKPSKLLLKAVNEANADVIKTRDKDVDKFQVEKKLEKKLEKVAPRRSVLERLGKRVVTRKSVHERLGAMYENIVVRVDGDVLDHHESPQHSPEVFENVERGESGEEEEEPGKLMPRISISLKDDDTSESEGEEQASEHESNPASQQGSDQKNESDHSVEEYEEELIVLQSPGDVDQLEETQEEQEEEGNKSGEVSEQEPTSPKASDDLREKLVKRHNARKNVSSSSQDSTTEHDSQESPEKPKAPPTVIINPIRTKPTAQVPASLTMKPTQSQSTQCKYWPKCQFKDSCTFTHPICKFNPCTNGSCAYKHVVQRPSKPICRFFPACHNVECKFYHPTPCRFGMGCKDKACKFYHPGIGGLPGNVAGKPLPNRNLLKWEKKA</sequence>
<feature type="compositionally biased region" description="Basic residues" evidence="10">
    <location>
        <begin position="345"/>
        <end position="374"/>
    </location>
</feature>
<feature type="region of interest" description="Disordered" evidence="10">
    <location>
        <begin position="77"/>
        <end position="433"/>
    </location>
</feature>
<evidence type="ECO:0000256" key="1">
    <source>
        <dbReference type="ARBA" id="ARBA00004123"/>
    </source>
</evidence>
<evidence type="ECO:0000313" key="12">
    <source>
        <dbReference type="EMBL" id="CAL8090887.1"/>
    </source>
</evidence>
<protein>
    <recommendedName>
        <fullName evidence="3">Zinc finger CCCH domain-containing protein 14</fullName>
    </recommendedName>
</protein>
<evidence type="ECO:0000256" key="9">
    <source>
        <dbReference type="PROSITE-ProRule" id="PRU00723"/>
    </source>
</evidence>
<feature type="domain" description="C3H1-type" evidence="11">
    <location>
        <begin position="786"/>
        <end position="810"/>
    </location>
</feature>
<feature type="compositionally biased region" description="Low complexity" evidence="10">
    <location>
        <begin position="414"/>
        <end position="433"/>
    </location>
</feature>